<dbReference type="SMART" id="SM00862">
    <property type="entry name" value="Trans_reg_C"/>
    <property type="match status" value="1"/>
</dbReference>
<protein>
    <recommendedName>
        <fullName evidence="3">OmpR/PhoB-type domain-containing protein</fullName>
    </recommendedName>
</protein>
<comment type="caution">
    <text evidence="4">The sequence shown here is derived from an EMBL/GenBank/DDBJ whole genome shotgun (WGS) entry which is preliminary data.</text>
</comment>
<reference evidence="4 5" key="1">
    <citation type="submission" date="2020-08" db="EMBL/GenBank/DDBJ databases">
        <title>Genomic Encyclopedia of Type Strains, Phase IV (KMG-IV): sequencing the most valuable type-strain genomes for metagenomic binning, comparative biology and taxonomic classification.</title>
        <authorList>
            <person name="Goeker M."/>
        </authorList>
    </citation>
    <scope>NUCLEOTIDE SEQUENCE [LARGE SCALE GENOMIC DNA]</scope>
    <source>
        <strain evidence="4 5">DSM 25895</strain>
    </source>
</reference>
<proteinExistence type="predicted"/>
<dbReference type="GO" id="GO:0006355">
    <property type="term" value="P:regulation of DNA-templated transcription"/>
    <property type="evidence" value="ECO:0007669"/>
    <property type="project" value="InterPro"/>
</dbReference>
<name>A0A840YCS9_9PROT</name>
<dbReference type="AlphaFoldDB" id="A0A840YCS9"/>
<dbReference type="Proteomes" id="UP000562254">
    <property type="component" value="Unassembled WGS sequence"/>
</dbReference>
<dbReference type="RefSeq" id="WP_184487100.1">
    <property type="nucleotide sequence ID" value="NZ_JAAEDJ010000123.1"/>
</dbReference>
<dbReference type="InterPro" id="IPR001867">
    <property type="entry name" value="OmpR/PhoB-type_DNA-bd"/>
</dbReference>
<dbReference type="GO" id="GO:0003677">
    <property type="term" value="F:DNA binding"/>
    <property type="evidence" value="ECO:0007669"/>
    <property type="project" value="UniProtKB-UniRule"/>
</dbReference>
<evidence type="ECO:0000313" key="4">
    <source>
        <dbReference type="EMBL" id="MBB5691704.1"/>
    </source>
</evidence>
<sequence length="332" mass="35182">MNDSLAKLLLRRSAAGPEPILSGRDAAPFLGPAFARLLAKGILTELPPASSWPPCAGCTCGFGERPIVEIDGRLVADCPDDANAGTVLDAADLRSFAIAVDRLVAMLAAGTGWLDPPERLAAGVWRLGDLAEGRAVVLVVDPLAFQPSVLLPILRAVPAPPSTTLLVPSGVDADTRRPFLDMRYHLVGLLYALHPTDLSLQRDRLAPSATGAPATDAGGMLLAINVLGVTASFVGAQLRLRPRDFDVLSVLAREAADGQALARQDDLLRALSGGEDRAEPIAVEQLEKSISRIREALCSAAELRRQQGRDLIVNVTRRGYRLASPPIRVVLA</sequence>
<keyword evidence="5" id="KW-1185">Reference proteome</keyword>
<accession>A0A840YCS9</accession>
<dbReference type="Gene3D" id="1.10.10.10">
    <property type="entry name" value="Winged helix-like DNA-binding domain superfamily/Winged helix DNA-binding domain"/>
    <property type="match status" value="1"/>
</dbReference>
<evidence type="ECO:0000313" key="5">
    <source>
        <dbReference type="Proteomes" id="UP000562254"/>
    </source>
</evidence>
<organism evidence="4 5">
    <name type="scientific">Neoroseomonas alkaliterrae</name>
    <dbReference type="NCBI Taxonomy" id="1452450"/>
    <lineage>
        <taxon>Bacteria</taxon>
        <taxon>Pseudomonadati</taxon>
        <taxon>Pseudomonadota</taxon>
        <taxon>Alphaproteobacteria</taxon>
        <taxon>Acetobacterales</taxon>
        <taxon>Acetobacteraceae</taxon>
        <taxon>Neoroseomonas</taxon>
    </lineage>
</organism>
<feature type="domain" description="OmpR/PhoB-type" evidence="3">
    <location>
        <begin position="212"/>
        <end position="324"/>
    </location>
</feature>
<keyword evidence="1 2" id="KW-0238">DNA-binding</keyword>
<evidence type="ECO:0000256" key="2">
    <source>
        <dbReference type="PROSITE-ProRule" id="PRU01091"/>
    </source>
</evidence>
<feature type="DNA-binding region" description="OmpR/PhoB-type" evidence="2">
    <location>
        <begin position="212"/>
        <end position="324"/>
    </location>
</feature>
<dbReference type="PROSITE" id="PS51755">
    <property type="entry name" value="OMPR_PHOB"/>
    <property type="match status" value="1"/>
</dbReference>
<dbReference type="GO" id="GO:0000160">
    <property type="term" value="P:phosphorelay signal transduction system"/>
    <property type="evidence" value="ECO:0007669"/>
    <property type="project" value="InterPro"/>
</dbReference>
<dbReference type="InterPro" id="IPR036388">
    <property type="entry name" value="WH-like_DNA-bd_sf"/>
</dbReference>
<evidence type="ECO:0000256" key="1">
    <source>
        <dbReference type="ARBA" id="ARBA00023125"/>
    </source>
</evidence>
<gene>
    <name evidence="4" type="ORF">FHS88_003865</name>
</gene>
<dbReference type="EMBL" id="JACIJE010000016">
    <property type="protein sequence ID" value="MBB5691704.1"/>
    <property type="molecule type" value="Genomic_DNA"/>
</dbReference>
<evidence type="ECO:0000259" key="3">
    <source>
        <dbReference type="PROSITE" id="PS51755"/>
    </source>
</evidence>